<dbReference type="Proteomes" id="UP000502345">
    <property type="component" value="Chromosome"/>
</dbReference>
<reference evidence="2 3" key="1">
    <citation type="submission" date="2020-03" db="EMBL/GenBank/DDBJ databases">
        <title>Screen low temperature-resistant strains for efficient degradation of petroleum hydrocarbons under the low temperature.</title>
        <authorList>
            <person name="Wang Y."/>
            <person name="Chen J."/>
        </authorList>
    </citation>
    <scope>NUCLEOTIDE SEQUENCE [LARGE SCALE GENOMIC DNA]</scope>
    <source>
        <strain evidence="2 3">KB1</strain>
    </source>
</reference>
<gene>
    <name evidence="2" type="ORF">G9444_3772</name>
</gene>
<organism evidence="2 3">
    <name type="scientific">Rhodococcus erythropolis</name>
    <name type="common">Arthrobacter picolinophilus</name>
    <dbReference type="NCBI Taxonomy" id="1833"/>
    <lineage>
        <taxon>Bacteria</taxon>
        <taxon>Bacillati</taxon>
        <taxon>Actinomycetota</taxon>
        <taxon>Actinomycetes</taxon>
        <taxon>Mycobacteriales</taxon>
        <taxon>Nocardiaceae</taxon>
        <taxon>Rhodococcus</taxon>
        <taxon>Rhodococcus erythropolis group</taxon>
    </lineage>
</organism>
<feature type="compositionally biased region" description="Basic and acidic residues" evidence="1">
    <location>
        <begin position="18"/>
        <end position="33"/>
    </location>
</feature>
<dbReference type="AlphaFoldDB" id="A0A6G9CWD1"/>
<accession>A0A6G9CWD1</accession>
<name>A0A6G9CWD1_RHOER</name>
<proteinExistence type="predicted"/>
<dbReference type="EMBL" id="CP050124">
    <property type="protein sequence ID" value="QIP41016.1"/>
    <property type="molecule type" value="Genomic_DNA"/>
</dbReference>
<sequence length="72" mass="7720">MGTSQIPTEKATARHTPTRPDTETTSGRSDKTQGKPNQGENESAAVQKKECFESVHAVHSTVGAVLKPSRTE</sequence>
<evidence type="ECO:0000313" key="3">
    <source>
        <dbReference type="Proteomes" id="UP000502345"/>
    </source>
</evidence>
<evidence type="ECO:0000256" key="1">
    <source>
        <dbReference type="SAM" id="MobiDB-lite"/>
    </source>
</evidence>
<evidence type="ECO:0000313" key="2">
    <source>
        <dbReference type="EMBL" id="QIP41016.1"/>
    </source>
</evidence>
<feature type="region of interest" description="Disordered" evidence="1">
    <location>
        <begin position="1"/>
        <end position="47"/>
    </location>
</feature>
<protein>
    <submittedName>
        <fullName evidence="2">Uncharacterized protein</fullName>
    </submittedName>
</protein>